<dbReference type="GO" id="GO:0004526">
    <property type="term" value="F:ribonuclease P activity"/>
    <property type="evidence" value="ECO:0007669"/>
    <property type="project" value="InterPro"/>
</dbReference>
<evidence type="ECO:0000256" key="1">
    <source>
        <dbReference type="ARBA" id="ARBA00022694"/>
    </source>
</evidence>
<dbReference type="SUPFAM" id="SSF54211">
    <property type="entry name" value="Ribosomal protein S5 domain 2-like"/>
    <property type="match status" value="1"/>
</dbReference>
<dbReference type="InterPro" id="IPR000100">
    <property type="entry name" value="RNase_P"/>
</dbReference>
<accession>A0A1L4D177</accession>
<dbReference type="Gene3D" id="3.30.230.10">
    <property type="match status" value="1"/>
</dbReference>
<evidence type="ECO:0000256" key="2">
    <source>
        <dbReference type="ARBA" id="ARBA00022722"/>
    </source>
</evidence>
<dbReference type="RefSeq" id="WP_148697706.1">
    <property type="nucleotide sequence ID" value="NZ_CP017834.1"/>
</dbReference>
<evidence type="ECO:0000313" key="7">
    <source>
        <dbReference type="Proteomes" id="UP000184731"/>
    </source>
</evidence>
<dbReference type="STRING" id="1915309.AXG55_08600"/>
<reference evidence="6 7" key="1">
    <citation type="submission" date="2016-10" db="EMBL/GenBank/DDBJ databases">
        <title>Silvanigrella aquatica sp. nov., isolated from a freshwater lake located in the Black Forest, Germany, description of Silvanigrellaceae fam. nov., Silvanigrellales ord. nov., reclassification of the order Bdellovibrionales in the class Oligoflexia, reclassification of the families Bacteriovoracaceae and Halobacteriovoraceae in the new order Bacteriovoracales ord. nov., and reclassification of the family Pseudobacteriovoracaceae in the order Oligoflexiales.</title>
        <authorList>
            <person name="Hahn M.W."/>
            <person name="Schmidt J."/>
            <person name="Koll U."/>
            <person name="Rohde M."/>
            <person name="Verbag S."/>
            <person name="Pitt A."/>
            <person name="Nakai R."/>
            <person name="Naganuma T."/>
            <person name="Lang E."/>
        </authorList>
    </citation>
    <scope>NUCLEOTIDE SEQUENCE [LARGE SCALE GENOMIC DNA]</scope>
    <source>
        <strain evidence="6 7">MWH-Nonnen-W8red</strain>
    </source>
</reference>
<dbReference type="EMBL" id="CP017834">
    <property type="protein sequence ID" value="APJ03962.1"/>
    <property type="molecule type" value="Genomic_DNA"/>
</dbReference>
<keyword evidence="4" id="KW-0378">Hydrolase</keyword>
<dbReference type="GO" id="GO:0030677">
    <property type="term" value="C:ribonuclease P complex"/>
    <property type="evidence" value="ECO:0007669"/>
    <property type="project" value="TreeGrafter"/>
</dbReference>
<sequence>MINQPLQTLSKITNFSEFYSSATRFKTHHFLTYIVCKKNSGCESTLKFAVVTSKKGVHKRAVKRNRARRRLKNAFLNYLKTATFPPGVEIQVLFMANRSVLDAPWEKLLGTVHIAMQTVRAQCTTTLEVKL</sequence>
<protein>
    <submittedName>
        <fullName evidence="6">Uncharacterized protein</fullName>
    </submittedName>
</protein>
<evidence type="ECO:0000256" key="5">
    <source>
        <dbReference type="ARBA" id="ARBA00022884"/>
    </source>
</evidence>
<dbReference type="PANTHER" id="PTHR33992">
    <property type="entry name" value="RIBONUCLEASE P PROTEIN COMPONENT"/>
    <property type="match status" value="1"/>
</dbReference>
<dbReference type="InterPro" id="IPR020568">
    <property type="entry name" value="Ribosomal_Su5_D2-typ_SF"/>
</dbReference>
<dbReference type="Proteomes" id="UP000184731">
    <property type="component" value="Chromosome"/>
</dbReference>
<name>A0A1L4D177_9BACT</name>
<dbReference type="Pfam" id="PF00825">
    <property type="entry name" value="Ribonuclease_P"/>
    <property type="match status" value="1"/>
</dbReference>
<dbReference type="AlphaFoldDB" id="A0A1L4D177"/>
<dbReference type="GO" id="GO:0042781">
    <property type="term" value="F:3'-tRNA processing endoribonuclease activity"/>
    <property type="evidence" value="ECO:0007669"/>
    <property type="project" value="TreeGrafter"/>
</dbReference>
<gene>
    <name evidence="6" type="ORF">AXG55_08600</name>
</gene>
<keyword evidence="1" id="KW-0819">tRNA processing</keyword>
<keyword evidence="2" id="KW-0540">Nuclease</keyword>
<dbReference type="GO" id="GO:0000049">
    <property type="term" value="F:tRNA binding"/>
    <property type="evidence" value="ECO:0007669"/>
    <property type="project" value="InterPro"/>
</dbReference>
<evidence type="ECO:0000256" key="4">
    <source>
        <dbReference type="ARBA" id="ARBA00022801"/>
    </source>
</evidence>
<proteinExistence type="predicted"/>
<keyword evidence="3" id="KW-0255">Endonuclease</keyword>
<dbReference type="OrthoDB" id="5296596at2"/>
<evidence type="ECO:0000313" key="6">
    <source>
        <dbReference type="EMBL" id="APJ03962.1"/>
    </source>
</evidence>
<keyword evidence="5" id="KW-0694">RNA-binding</keyword>
<keyword evidence="7" id="KW-1185">Reference proteome</keyword>
<dbReference type="PANTHER" id="PTHR33992:SF1">
    <property type="entry name" value="RIBONUCLEASE P PROTEIN COMPONENT"/>
    <property type="match status" value="1"/>
</dbReference>
<evidence type="ECO:0000256" key="3">
    <source>
        <dbReference type="ARBA" id="ARBA00022759"/>
    </source>
</evidence>
<dbReference type="InterPro" id="IPR014721">
    <property type="entry name" value="Ribsml_uS5_D2-typ_fold_subgr"/>
</dbReference>
<organism evidence="6 7">
    <name type="scientific">Silvanigrella aquatica</name>
    <dbReference type="NCBI Taxonomy" id="1915309"/>
    <lineage>
        <taxon>Bacteria</taxon>
        <taxon>Pseudomonadati</taxon>
        <taxon>Bdellovibrionota</taxon>
        <taxon>Oligoflexia</taxon>
        <taxon>Silvanigrellales</taxon>
        <taxon>Silvanigrellaceae</taxon>
        <taxon>Silvanigrella</taxon>
    </lineage>
</organism>
<dbReference type="KEGG" id="saqi:AXG55_08600"/>